<dbReference type="InterPro" id="IPR035985">
    <property type="entry name" value="Ubiquitin-activating_enz"/>
</dbReference>
<dbReference type="GO" id="GO:0005737">
    <property type="term" value="C:cytoplasm"/>
    <property type="evidence" value="ECO:0007669"/>
    <property type="project" value="TreeGrafter"/>
</dbReference>
<dbReference type="KEGG" id="beq:BEWA_042270"/>
<evidence type="ECO:0000313" key="3">
    <source>
        <dbReference type="Proteomes" id="UP000031512"/>
    </source>
</evidence>
<dbReference type="STRING" id="1537102.L1LFY9"/>
<dbReference type="Proteomes" id="UP000031512">
    <property type="component" value="Unassembled WGS sequence"/>
</dbReference>
<gene>
    <name evidence="2" type="ORF">BEWA_042270</name>
</gene>
<dbReference type="Gene3D" id="3.40.250.10">
    <property type="entry name" value="Rhodanese-like domain"/>
    <property type="match status" value="1"/>
</dbReference>
<evidence type="ECO:0000259" key="1">
    <source>
        <dbReference type="PROSITE" id="PS50206"/>
    </source>
</evidence>
<dbReference type="RefSeq" id="XP_004833641.1">
    <property type="nucleotide sequence ID" value="XM_004833584.1"/>
</dbReference>
<dbReference type="InterPro" id="IPR036873">
    <property type="entry name" value="Rhodanese-like_dom_sf"/>
</dbReference>
<dbReference type="AlphaFoldDB" id="L1LFY9"/>
<dbReference type="PANTHER" id="PTHR10953">
    <property type="entry name" value="UBIQUITIN-ACTIVATING ENZYME E1"/>
    <property type="match status" value="1"/>
</dbReference>
<dbReference type="OrthoDB" id="10261062at2759"/>
<dbReference type="InterPro" id="IPR000594">
    <property type="entry name" value="ThiF_NAD_FAD-bd"/>
</dbReference>
<keyword evidence="3" id="KW-1185">Reference proteome</keyword>
<comment type="caution">
    <text evidence="2">The sequence shown here is derived from an EMBL/GenBank/DDBJ whole genome shotgun (WGS) entry which is preliminary data.</text>
</comment>
<dbReference type="CDD" id="cd00757">
    <property type="entry name" value="ThiF_MoeB_HesA_family"/>
    <property type="match status" value="1"/>
</dbReference>
<sequence>MRSLHKGRVMSAFIDETLKSHGCLTKNIKIDDSIPLEEYLKRRRPWNPAGRLRNVPEPPCNGSSFPFCSSMDVKTANRYAPQYLALHECTKFSNSGAIYESIANCAILVIGAGGLGSPVLMYLASAGVGIIGIMDGDVVEISNLHRQIIHDECNVGMNKACSARERLLKMNSSGRYISYEFYLGEREAKEIIPLYDIIVDASDNPQTKYLINDACVLYDKSCIIASCIRAQGQLMVYNRIKYPTSHEKGVDKMMDAPKNEEKTPCFRCICPFEGNPLLTLVKNACSAAGVIGSIPGVLGTLQATEALKLAAGITDASLLGGRLLTYDSANILNPFRCVKLARNPSCVVCGDSAPPIQLKMYESQESTSNLDRDYLAVSPEEFWDLYMDEIENGCPVHTRVLIKSDIMEKVPNGREYDILLLDVRPSAHFTICHLPGAISWPLQDILNYTHSLEPSPYVKNKSSCDKGPEYTTQNSVEFLKTLLKTNPDRNIIILVICRRGNASRVAAEELRRVFGPNESIHCYSVAGGHHYLNTHFKLQIPAT</sequence>
<dbReference type="GeneID" id="15807637"/>
<dbReference type="SUPFAM" id="SSF69572">
    <property type="entry name" value="Activating enzymes of the ubiquitin-like proteins"/>
    <property type="match status" value="1"/>
</dbReference>
<dbReference type="Pfam" id="PF00581">
    <property type="entry name" value="Rhodanese"/>
    <property type="match status" value="1"/>
</dbReference>
<dbReference type="EMBL" id="ACOU01000002">
    <property type="protein sequence ID" value="EKX74189.1"/>
    <property type="molecule type" value="Genomic_DNA"/>
</dbReference>
<dbReference type="Pfam" id="PF00899">
    <property type="entry name" value="ThiF"/>
    <property type="match status" value="1"/>
</dbReference>
<name>L1LFY9_THEEQ</name>
<accession>L1LFY9</accession>
<feature type="domain" description="Rhodanese" evidence="1">
    <location>
        <begin position="414"/>
        <end position="540"/>
    </location>
</feature>
<dbReference type="InterPro" id="IPR001763">
    <property type="entry name" value="Rhodanese-like_dom"/>
</dbReference>
<protein>
    <recommendedName>
        <fullName evidence="1">Rhodanese domain-containing protein</fullName>
    </recommendedName>
</protein>
<dbReference type="GO" id="GO:0008641">
    <property type="term" value="F:ubiquitin-like modifier activating enzyme activity"/>
    <property type="evidence" value="ECO:0007669"/>
    <property type="project" value="InterPro"/>
</dbReference>
<proteinExistence type="predicted"/>
<reference evidence="2 3" key="1">
    <citation type="journal article" date="2012" name="BMC Genomics">
        <title>Comparative genomic analysis and phylogenetic position of Theileria equi.</title>
        <authorList>
            <person name="Kappmeyer L.S."/>
            <person name="Thiagarajan M."/>
            <person name="Herndon D.R."/>
            <person name="Ramsay J.D."/>
            <person name="Caler E."/>
            <person name="Djikeng A."/>
            <person name="Gillespie J.J."/>
            <person name="Lau A.O."/>
            <person name="Roalson E.H."/>
            <person name="Silva J.C."/>
            <person name="Silva M.G."/>
            <person name="Suarez C.E."/>
            <person name="Ueti M.W."/>
            <person name="Nene V.M."/>
            <person name="Mealey R.H."/>
            <person name="Knowles D.P."/>
            <person name="Brayton K.A."/>
        </authorList>
    </citation>
    <scope>NUCLEOTIDE SEQUENCE [LARGE SCALE GENOMIC DNA]</scope>
    <source>
        <strain evidence="2 3">WA</strain>
    </source>
</reference>
<organism evidence="2 3">
    <name type="scientific">Theileria equi strain WA</name>
    <dbReference type="NCBI Taxonomy" id="1537102"/>
    <lineage>
        <taxon>Eukaryota</taxon>
        <taxon>Sar</taxon>
        <taxon>Alveolata</taxon>
        <taxon>Apicomplexa</taxon>
        <taxon>Aconoidasida</taxon>
        <taxon>Piroplasmida</taxon>
        <taxon>Theileriidae</taxon>
        <taxon>Theileria</taxon>
    </lineage>
</organism>
<dbReference type="PROSITE" id="PS50206">
    <property type="entry name" value="RHODANESE_3"/>
    <property type="match status" value="1"/>
</dbReference>
<dbReference type="Gene3D" id="3.40.50.720">
    <property type="entry name" value="NAD(P)-binding Rossmann-like Domain"/>
    <property type="match status" value="1"/>
</dbReference>
<dbReference type="GO" id="GO:0016779">
    <property type="term" value="F:nucleotidyltransferase activity"/>
    <property type="evidence" value="ECO:0007669"/>
    <property type="project" value="TreeGrafter"/>
</dbReference>
<dbReference type="InterPro" id="IPR045886">
    <property type="entry name" value="ThiF/MoeB/HesA"/>
</dbReference>
<dbReference type="eggNOG" id="KOG2017">
    <property type="taxonomic scope" value="Eukaryota"/>
</dbReference>
<dbReference type="VEuPathDB" id="PiroplasmaDB:BEWA_042270"/>
<dbReference type="PANTHER" id="PTHR10953:SF102">
    <property type="entry name" value="ADENYLYLTRANSFERASE AND SULFURTRANSFERASE MOCS3"/>
    <property type="match status" value="1"/>
</dbReference>
<dbReference type="GO" id="GO:0004792">
    <property type="term" value="F:thiosulfate-cyanide sulfurtransferase activity"/>
    <property type="evidence" value="ECO:0007669"/>
    <property type="project" value="TreeGrafter"/>
</dbReference>
<evidence type="ECO:0000313" key="2">
    <source>
        <dbReference type="EMBL" id="EKX74189.1"/>
    </source>
</evidence>